<keyword evidence="5 11" id="KW-0347">Helicase</keyword>
<comment type="function">
    <text evidence="11">A helicase/nuclease that prepares dsDNA breaks (DSB) for recombinational DNA repair. Binds to DSBs and unwinds DNA via a highly rapid and processive ATP-dependent bidirectional helicase activity. Unwinds dsDNA until it encounters a Chi (crossover hotspot instigator) sequence from the 3' direction. Cuts ssDNA a few nucleotides 3' to the Chi site. The properties and activities of the enzyme are changed at Chi. The Chi-altered holoenzyme produces a long 3'-ssDNA overhang and facilitates RecA-binding to the ssDNA for homologous DNA recombination and repair. Holoenzyme degrades any linearized DNA that is unable to undergo homologous recombination. In the holoenzyme this subunit has ssDNA-dependent ATPase and 5'-3' helicase activity. When added to pre-assembled RecBC greatly stimulates nuclease activity and augments holoenzyme processivity. Negatively regulates the RecA-loading ability of RecBCD.</text>
</comment>
<dbReference type="EC" id="5.6.2.3" evidence="11"/>
<feature type="domain" description="UvrD-like helicase C-terminal" evidence="12">
    <location>
        <begin position="539"/>
        <end position="584"/>
    </location>
</feature>
<dbReference type="AlphaFoldDB" id="A0A0M4HX72"/>
<accession>A0A0M4HX72</accession>
<keyword evidence="2 11" id="KW-0547">Nucleotide-binding</keyword>
<dbReference type="GO" id="GO:0000724">
    <property type="term" value="P:double-strand break repair via homologous recombination"/>
    <property type="evidence" value="ECO:0007669"/>
    <property type="project" value="UniProtKB-UniRule"/>
</dbReference>
<dbReference type="GO" id="GO:0003677">
    <property type="term" value="F:DNA binding"/>
    <property type="evidence" value="ECO:0007669"/>
    <property type="project" value="UniProtKB-UniRule"/>
</dbReference>
<dbReference type="Pfam" id="PF13245">
    <property type="entry name" value="AAA_19"/>
    <property type="match status" value="1"/>
</dbReference>
<dbReference type="GO" id="GO:0043139">
    <property type="term" value="F:5'-3' DNA helicase activity"/>
    <property type="evidence" value="ECO:0007669"/>
    <property type="project" value="UniProtKB-UniRule"/>
</dbReference>
<evidence type="ECO:0000313" key="15">
    <source>
        <dbReference type="Proteomes" id="UP000066321"/>
    </source>
</evidence>
<dbReference type="EMBL" id="CP009253">
    <property type="protein sequence ID" value="ALD15384.1"/>
    <property type="molecule type" value="Genomic_DNA"/>
</dbReference>
<dbReference type="InterPro" id="IPR027417">
    <property type="entry name" value="P-loop_NTPase"/>
</dbReference>
<reference evidence="14 15" key="1">
    <citation type="journal article" date="2015" name="J Genomics">
        <title>Whole Genome Sequence of the Soybean Aphid Endosymbiont Buchnera aphidicola and Genetic Differentiation among Biotype-Specific Strains.</title>
        <authorList>
            <person name="Cassone B.J."/>
            <person name="Wenger J.A."/>
            <person name="Michel A.P."/>
        </authorList>
    </citation>
    <scope>NUCLEOTIDE SEQUENCE [LARGE SCALE GENOMIC DNA]</scope>
    <source>
        <strain evidence="14 15">BAg</strain>
    </source>
</reference>
<evidence type="ECO:0000256" key="11">
    <source>
        <dbReference type="HAMAP-Rule" id="MF_01487"/>
    </source>
</evidence>
<dbReference type="CDD" id="cd18809">
    <property type="entry name" value="SF1_C_RecD"/>
    <property type="match status" value="1"/>
</dbReference>
<keyword evidence="8 11" id="KW-0238">DNA-binding</keyword>
<keyword evidence="3 11" id="KW-0227">DNA damage</keyword>
<dbReference type="RefSeq" id="WP_053940385.1">
    <property type="nucleotide sequence ID" value="NZ_CP009253.1"/>
</dbReference>
<evidence type="ECO:0000313" key="14">
    <source>
        <dbReference type="EMBL" id="ALD15384.1"/>
    </source>
</evidence>
<comment type="subunit">
    <text evidence="11">Heterotrimer of RecB, RecC and RecD. All subunits contribute to DNA-binding.</text>
</comment>
<dbReference type="InterPro" id="IPR050534">
    <property type="entry name" value="Coronavir_polyprotein_1ab"/>
</dbReference>
<keyword evidence="7 11" id="KW-0067">ATP-binding</keyword>
<evidence type="ECO:0000256" key="6">
    <source>
        <dbReference type="ARBA" id="ARBA00022839"/>
    </source>
</evidence>
<dbReference type="Pfam" id="PF13538">
    <property type="entry name" value="UvrD_C_2"/>
    <property type="match status" value="1"/>
</dbReference>
<gene>
    <name evidence="11" type="primary">recD</name>
    <name evidence="14" type="ORF">IX46_02350</name>
</gene>
<evidence type="ECO:0000256" key="9">
    <source>
        <dbReference type="ARBA" id="ARBA00023204"/>
    </source>
</evidence>
<dbReference type="PANTHER" id="PTHR43788:SF6">
    <property type="entry name" value="DNA HELICASE B"/>
    <property type="match status" value="1"/>
</dbReference>
<dbReference type="GO" id="GO:0009338">
    <property type="term" value="C:exodeoxyribonuclease V complex"/>
    <property type="evidence" value="ECO:0007669"/>
    <property type="project" value="InterPro"/>
</dbReference>
<dbReference type="PANTHER" id="PTHR43788">
    <property type="entry name" value="DNA2/NAM7 HELICASE FAMILY MEMBER"/>
    <property type="match status" value="1"/>
</dbReference>
<dbReference type="Pfam" id="PF21185">
    <property type="entry name" value="RecD_N"/>
    <property type="match status" value="1"/>
</dbReference>
<dbReference type="NCBIfam" id="TIGR01447">
    <property type="entry name" value="recD"/>
    <property type="match status" value="1"/>
</dbReference>
<dbReference type="InterPro" id="IPR049550">
    <property type="entry name" value="RecD_N"/>
</dbReference>
<dbReference type="STRING" id="1265350.IX46_02350"/>
<name>A0A0M4HX72_9GAMM</name>
<evidence type="ECO:0000256" key="5">
    <source>
        <dbReference type="ARBA" id="ARBA00022806"/>
    </source>
</evidence>
<dbReference type="HAMAP" id="MF_01487">
    <property type="entry name" value="RecD"/>
    <property type="match status" value="1"/>
</dbReference>
<dbReference type="KEGG" id="baph:IX46_02350"/>
<evidence type="ECO:0000256" key="1">
    <source>
        <dbReference type="ARBA" id="ARBA00022722"/>
    </source>
</evidence>
<feature type="binding site" evidence="11">
    <location>
        <begin position="171"/>
        <end position="178"/>
    </location>
    <ligand>
        <name>ATP</name>
        <dbReference type="ChEBI" id="CHEBI:30616"/>
    </ligand>
</feature>
<feature type="domain" description="RecBCD enzyme subunit RecD N-terminal" evidence="13">
    <location>
        <begin position="10"/>
        <end position="110"/>
    </location>
</feature>
<dbReference type="PATRIC" id="fig|1265350.3.peg.447"/>
<dbReference type="GO" id="GO:0008854">
    <property type="term" value="F:exodeoxyribonuclease V activity"/>
    <property type="evidence" value="ECO:0007669"/>
    <property type="project" value="InterPro"/>
</dbReference>
<keyword evidence="9 11" id="KW-0234">DNA repair</keyword>
<comment type="similarity">
    <text evidence="11">Belongs to the RecD family.</text>
</comment>
<evidence type="ECO:0000259" key="12">
    <source>
        <dbReference type="Pfam" id="PF13538"/>
    </source>
</evidence>
<evidence type="ECO:0000256" key="4">
    <source>
        <dbReference type="ARBA" id="ARBA00022801"/>
    </source>
</evidence>
<keyword evidence="1 11" id="KW-0540">Nuclease</keyword>
<protein>
    <recommendedName>
        <fullName evidence="11">RecBCD enzyme subunit RecD</fullName>
        <ecNumber evidence="11">5.6.2.3</ecNumber>
    </recommendedName>
    <alternativeName>
        <fullName evidence="11">DNA 5'-3' helicase subunit RecD</fullName>
    </alternativeName>
    <alternativeName>
        <fullName evidence="11">Exonuclease V subunit RecD</fullName>
        <shortName evidence="11">ExoV subunit RecD</shortName>
    </alternativeName>
    <alternativeName>
        <fullName evidence="11">Helicase/nuclease RecBCD subunit RecD</fullName>
    </alternativeName>
</protein>
<evidence type="ECO:0000256" key="7">
    <source>
        <dbReference type="ARBA" id="ARBA00022840"/>
    </source>
</evidence>
<keyword evidence="10 11" id="KW-0413">Isomerase</keyword>
<evidence type="ECO:0000259" key="13">
    <source>
        <dbReference type="Pfam" id="PF21185"/>
    </source>
</evidence>
<dbReference type="SUPFAM" id="SSF52540">
    <property type="entry name" value="P-loop containing nucleoside triphosphate hydrolases"/>
    <property type="match status" value="1"/>
</dbReference>
<evidence type="ECO:0000256" key="3">
    <source>
        <dbReference type="ARBA" id="ARBA00022763"/>
    </source>
</evidence>
<dbReference type="Gene3D" id="1.10.10.1020">
    <property type="entry name" value="RecBCD complex, subunit RecD, N-terminal domain"/>
    <property type="match status" value="1"/>
</dbReference>
<keyword evidence="4 11" id="KW-0378">Hydrolase</keyword>
<comment type="catalytic activity">
    <reaction evidence="11">
        <text>ATP + H2O = ADP + phosphate + H(+)</text>
        <dbReference type="Rhea" id="RHEA:13065"/>
        <dbReference type="ChEBI" id="CHEBI:15377"/>
        <dbReference type="ChEBI" id="CHEBI:15378"/>
        <dbReference type="ChEBI" id="CHEBI:30616"/>
        <dbReference type="ChEBI" id="CHEBI:43474"/>
        <dbReference type="ChEBI" id="CHEBI:456216"/>
        <dbReference type="EC" id="5.6.2.3"/>
    </reaction>
</comment>
<dbReference type="GO" id="GO:0005524">
    <property type="term" value="F:ATP binding"/>
    <property type="evidence" value="ECO:0007669"/>
    <property type="project" value="UniProtKB-UniRule"/>
</dbReference>
<dbReference type="CDD" id="cd17933">
    <property type="entry name" value="DEXSc_RecD-like"/>
    <property type="match status" value="1"/>
</dbReference>
<proteinExistence type="inferred from homology"/>
<keyword evidence="6 11" id="KW-0269">Exonuclease</keyword>
<dbReference type="Gene3D" id="3.40.50.300">
    <property type="entry name" value="P-loop containing nucleotide triphosphate hydrolases"/>
    <property type="match status" value="3"/>
</dbReference>
<organism evidence="14 15">
    <name type="scientific">Buchnera aphidicola</name>
    <name type="common">Aphis glycines</name>
    <dbReference type="NCBI Taxonomy" id="1265350"/>
    <lineage>
        <taxon>Bacteria</taxon>
        <taxon>Pseudomonadati</taxon>
        <taxon>Pseudomonadota</taxon>
        <taxon>Gammaproteobacteria</taxon>
        <taxon>Enterobacterales</taxon>
        <taxon>Erwiniaceae</taxon>
        <taxon>Buchnera</taxon>
    </lineage>
</organism>
<sequence length="604" mass="70556">MKKLLKNLVKQQIIRTIDFIFSQFISKKNNIIMLIAACISFESNNGYLFLPIKYFKKNNFFSIRNKKIIDKILCILNIKEVNWLLELSQHHAFSNGKTITPLVFIENKIYLYKIWKSKKNILKFLYRKNIYNQFDLNNFKFLNELFPKKEYNAQKVAVVLSLIHPITFILGGPGTGKTTTIIKIIIALIKYAKKNIIIQLSAPTGKATSRLIEVLNSSKILNVYLSTEEKKQFLLKPVTIHKLLGISKTSDKASVNEKNLLNIDVLIIDETSMIDVLMMNRILSSIKNNTKIIFIGDPHQLSPIGIGSILKKIYSYANNGYSLKMISILKKIKQYTNLYHKKNTNNTCLISDKICILKKNYRFKNNPEIHVLANGINENKKEIFTKLFNNLIKNIFFYETNCVDKYKTMIKKIIFYYAEYWNKINQKRQIKDVIKTFQKYQILCVVKQGIYGTNSINTILEKTMYNNNIIKKYFHINNQIWYVGKPIIIKKNNKYLNLSNGEIGITNLDDYNKLQVCFLKNNNIIQYVPADLLEDYETAWCITVHKSQGSEFDHITLILPDKQLEILNKEILYTAITRSRKTLSIFSNKKIFTTTIEKQRFSIY</sequence>
<evidence type="ECO:0000256" key="2">
    <source>
        <dbReference type="ARBA" id="ARBA00022741"/>
    </source>
</evidence>
<dbReference type="InterPro" id="IPR006344">
    <property type="entry name" value="RecD"/>
</dbReference>
<dbReference type="OrthoDB" id="9803432at2"/>
<comment type="miscellaneous">
    <text evidence="11">In the RecBCD complex, RecB has a slow 3'-5' helicase, an exonuclease activity and loads RecA onto ssDNA, RecD has a fast 5'-3' helicase activity, while RecC stimulates the ATPase and processivity of the RecB helicase and contributes to recognition of the Chi site.</text>
</comment>
<dbReference type="GO" id="GO:0016887">
    <property type="term" value="F:ATP hydrolysis activity"/>
    <property type="evidence" value="ECO:0007669"/>
    <property type="project" value="RHEA"/>
</dbReference>
<dbReference type="InterPro" id="IPR041851">
    <property type="entry name" value="RecD_N_sf"/>
</dbReference>
<dbReference type="InterPro" id="IPR027785">
    <property type="entry name" value="UvrD-like_helicase_C"/>
</dbReference>
<evidence type="ECO:0000256" key="8">
    <source>
        <dbReference type="ARBA" id="ARBA00023125"/>
    </source>
</evidence>
<evidence type="ECO:0000256" key="10">
    <source>
        <dbReference type="ARBA" id="ARBA00023235"/>
    </source>
</evidence>
<dbReference type="Proteomes" id="UP000066321">
    <property type="component" value="Chromosome"/>
</dbReference>